<gene>
    <name evidence="1" type="ORF">NCS_30053</name>
</gene>
<protein>
    <submittedName>
        <fullName evidence="1">Uncharacterized protein</fullName>
    </submittedName>
</protein>
<organism evidence="1 2">
    <name type="scientific">Candidatus Nitrosotalea okcheonensis</name>
    <dbReference type="NCBI Taxonomy" id="1903276"/>
    <lineage>
        <taxon>Archaea</taxon>
        <taxon>Nitrososphaerota</taxon>
        <taxon>Nitrososphaeria</taxon>
        <taxon>Nitrosotaleales</taxon>
        <taxon>Nitrosotaleaceae</taxon>
        <taxon>Nitrosotalea</taxon>
    </lineage>
</organism>
<dbReference type="Proteomes" id="UP000230607">
    <property type="component" value="Chromosome 1"/>
</dbReference>
<proteinExistence type="predicted"/>
<accession>A0A2H1FHI2</accession>
<name>A0A2H1FHI2_9ARCH</name>
<reference evidence="2" key="1">
    <citation type="submission" date="2017-03" db="EMBL/GenBank/DDBJ databases">
        <authorList>
            <person name="Herbold C."/>
        </authorList>
    </citation>
    <scope>NUCLEOTIDE SEQUENCE [LARGE SCALE GENOMIC DNA]</scope>
</reference>
<dbReference type="EMBL" id="LT841358">
    <property type="protein sequence ID" value="SMH72213.1"/>
    <property type="molecule type" value="Genomic_DNA"/>
</dbReference>
<dbReference type="AlphaFoldDB" id="A0A2H1FHI2"/>
<evidence type="ECO:0000313" key="1">
    <source>
        <dbReference type="EMBL" id="SMH72213.1"/>
    </source>
</evidence>
<sequence>MHNEYVTKKEFDAITSHPDVIFLYPDALYAQVRTNYDMVSLL</sequence>
<dbReference type="RefSeq" id="WP_255408303.1">
    <property type="nucleotide sequence ID" value="NZ_LT841358.1"/>
</dbReference>
<evidence type="ECO:0000313" key="2">
    <source>
        <dbReference type="Proteomes" id="UP000230607"/>
    </source>
</evidence>
<keyword evidence="2" id="KW-1185">Reference proteome</keyword>